<accession>A0AAE9Z8B4</accession>
<evidence type="ECO:0000313" key="3">
    <source>
        <dbReference type="Proteomes" id="UP000032352"/>
    </source>
</evidence>
<organism evidence="2 3">
    <name type="scientific">Thalassomonas viridans</name>
    <dbReference type="NCBI Taxonomy" id="137584"/>
    <lineage>
        <taxon>Bacteria</taxon>
        <taxon>Pseudomonadati</taxon>
        <taxon>Pseudomonadota</taxon>
        <taxon>Gammaproteobacteria</taxon>
        <taxon>Alteromonadales</taxon>
        <taxon>Colwelliaceae</taxon>
        <taxon>Thalassomonas</taxon>
    </lineage>
</organism>
<keyword evidence="1" id="KW-0732">Signal</keyword>
<dbReference type="Gene3D" id="3.40.190.10">
    <property type="entry name" value="Periplasmic binding protein-like II"/>
    <property type="match status" value="2"/>
</dbReference>
<protein>
    <submittedName>
        <fullName evidence="2">Transporter substrate-binding domain-containing protein</fullName>
    </submittedName>
</protein>
<dbReference type="KEGG" id="tvd:SG34_013910"/>
<dbReference type="SUPFAM" id="SSF53850">
    <property type="entry name" value="Periplasmic binding protein-like II"/>
    <property type="match status" value="1"/>
</dbReference>
<dbReference type="Proteomes" id="UP000032352">
    <property type="component" value="Chromosome"/>
</dbReference>
<dbReference type="PANTHER" id="PTHR38834">
    <property type="entry name" value="PERIPLASMIC SUBSTRATE BINDING PROTEIN FAMILY 3"/>
    <property type="match status" value="1"/>
</dbReference>
<dbReference type="AlphaFoldDB" id="A0AAE9Z8B4"/>
<sequence length="293" mass="33545">MKKRLLPAQLFKSAIIKLLILWCRVLAASFALTTHAAAAAEGEPHQKGAKGKNSIVIVTGQFSPLIDESRADKGHISRLVTDIFAQAGITTEFLFVPWGRALRMVELGQEAAVMYYDKNEQRAESFTFSDPMLWDNWVLFHLKERNIHWQRLEDLSVYKIGATISYTYTQEFYHLADENVLSVSWHPYDMQGWKMLLAGRLDIFANTESAWYYVKQEFPPQTLAELVVHPKPLAAQLGHILFSKVHPDGDYFREQFNLGFTRLKKVKTLADYLPDKLGVPWPEITATSVDKRN</sequence>
<dbReference type="EMBL" id="CP059733">
    <property type="protein sequence ID" value="WDE07879.1"/>
    <property type="molecule type" value="Genomic_DNA"/>
</dbReference>
<feature type="chain" id="PRO_5042296439" evidence="1">
    <location>
        <begin position="28"/>
        <end position="293"/>
    </location>
</feature>
<gene>
    <name evidence="2" type="ORF">SG34_013910</name>
</gene>
<evidence type="ECO:0000313" key="2">
    <source>
        <dbReference type="EMBL" id="WDE07879.1"/>
    </source>
</evidence>
<reference evidence="2 3" key="1">
    <citation type="journal article" date="2015" name="Genome Announc.">
        <title>Draft Genome Sequences of Marine Isolates of Thalassomonas viridans and Thalassomonas actiniarum.</title>
        <authorList>
            <person name="Olonade I."/>
            <person name="van Zyl L.J."/>
            <person name="Trindade M."/>
        </authorList>
    </citation>
    <scope>NUCLEOTIDE SEQUENCE [LARGE SCALE GENOMIC DNA]</scope>
    <source>
        <strain evidence="2 3">XOM25</strain>
    </source>
</reference>
<feature type="signal peptide" evidence="1">
    <location>
        <begin position="1"/>
        <end position="27"/>
    </location>
</feature>
<reference evidence="2 3" key="2">
    <citation type="journal article" date="2022" name="Mar. Drugs">
        <title>Bioassay-Guided Fractionation Leads to the Detection of Cholic Acid Generated by the Rare Thalassomonas sp.</title>
        <authorList>
            <person name="Pheiffer F."/>
            <person name="Schneider Y.K."/>
            <person name="Hansen E.H."/>
            <person name="Andersen J.H."/>
            <person name="Isaksson J."/>
            <person name="Busche T."/>
            <person name="R C."/>
            <person name="Kalinowski J."/>
            <person name="Zyl L.V."/>
            <person name="Trindade M."/>
        </authorList>
    </citation>
    <scope>NUCLEOTIDE SEQUENCE [LARGE SCALE GENOMIC DNA]</scope>
    <source>
        <strain evidence="2 3">XOM25</strain>
    </source>
</reference>
<name>A0AAE9Z8B4_9GAMM</name>
<keyword evidence="3" id="KW-1185">Reference proteome</keyword>
<evidence type="ECO:0000256" key="1">
    <source>
        <dbReference type="SAM" id="SignalP"/>
    </source>
</evidence>
<proteinExistence type="predicted"/>
<dbReference type="RefSeq" id="WP_044838123.1">
    <property type="nucleotide sequence ID" value="NZ_CP059733.1"/>
</dbReference>
<dbReference type="PANTHER" id="PTHR38834:SF3">
    <property type="entry name" value="SOLUTE-BINDING PROTEIN FAMILY 3_N-TERMINAL DOMAIN-CONTAINING PROTEIN"/>
    <property type="match status" value="1"/>
</dbReference>